<evidence type="ECO:0000313" key="1">
    <source>
        <dbReference type="EMBL" id="CAK7933770.1"/>
    </source>
</evidence>
<protein>
    <submittedName>
        <fullName evidence="1">Uncharacterized protein</fullName>
    </submittedName>
</protein>
<gene>
    <name evidence="1" type="ORF">PM001_LOCUS18920</name>
</gene>
<dbReference type="Proteomes" id="UP001162060">
    <property type="component" value="Unassembled WGS sequence"/>
</dbReference>
<comment type="caution">
    <text evidence="1">The sequence shown here is derived from an EMBL/GenBank/DDBJ whole genome shotgun (WGS) entry which is preliminary data.</text>
</comment>
<sequence>MGQMATTTGDLQLQKDALPSPIIRKVFAVLLVTTLRADILLAFTESITVFKLPLLIEYPFPTR</sequence>
<accession>A0AAV1UHB0</accession>
<dbReference type="EMBL" id="CAKLBY020000195">
    <property type="protein sequence ID" value="CAK7933770.1"/>
    <property type="molecule type" value="Genomic_DNA"/>
</dbReference>
<name>A0AAV1UHB0_9STRA</name>
<reference evidence="1" key="1">
    <citation type="submission" date="2024-01" db="EMBL/GenBank/DDBJ databases">
        <authorList>
            <person name="Webb A."/>
        </authorList>
    </citation>
    <scope>NUCLEOTIDE SEQUENCE</scope>
    <source>
        <strain evidence="1">Pm1</strain>
    </source>
</reference>
<proteinExistence type="predicted"/>
<dbReference type="AlphaFoldDB" id="A0AAV1UHB0"/>
<organism evidence="1 2">
    <name type="scientific">Peronospora matthiolae</name>
    <dbReference type="NCBI Taxonomy" id="2874970"/>
    <lineage>
        <taxon>Eukaryota</taxon>
        <taxon>Sar</taxon>
        <taxon>Stramenopiles</taxon>
        <taxon>Oomycota</taxon>
        <taxon>Peronosporomycetes</taxon>
        <taxon>Peronosporales</taxon>
        <taxon>Peronosporaceae</taxon>
        <taxon>Peronospora</taxon>
    </lineage>
</organism>
<evidence type="ECO:0000313" key="2">
    <source>
        <dbReference type="Proteomes" id="UP001162060"/>
    </source>
</evidence>